<dbReference type="SUPFAM" id="SSF51197">
    <property type="entry name" value="Clavaminate synthase-like"/>
    <property type="match status" value="1"/>
</dbReference>
<reference evidence="11 12" key="1">
    <citation type="submission" date="2020-07" db="EMBL/GenBank/DDBJ databases">
        <title>Genomic Encyclopedia of Type Strains, Phase IV (KMG-V): Genome sequencing to study the core and pangenomes of soil and plant-associated prokaryotes.</title>
        <authorList>
            <person name="Whitman W."/>
        </authorList>
    </citation>
    <scope>NUCLEOTIDE SEQUENCE [LARGE SCALE GENOMIC DNA]</scope>
    <source>
        <strain evidence="11 12">SAS40</strain>
    </source>
</reference>
<name>A0A7Y9IYD9_9BURK</name>
<comment type="subunit">
    <text evidence="4">Homodimer.</text>
</comment>
<comment type="cofactor">
    <cofactor evidence="1">
        <name>Fe(2+)</name>
        <dbReference type="ChEBI" id="CHEBI:29033"/>
    </cofactor>
</comment>
<evidence type="ECO:0000256" key="2">
    <source>
        <dbReference type="ARBA" id="ARBA00004063"/>
    </source>
</evidence>
<dbReference type="EMBL" id="JACBYR010000002">
    <property type="protein sequence ID" value="NYE85400.1"/>
    <property type="molecule type" value="Genomic_DNA"/>
</dbReference>
<evidence type="ECO:0000256" key="4">
    <source>
        <dbReference type="ARBA" id="ARBA00011738"/>
    </source>
</evidence>
<comment type="catalytic activity">
    <reaction evidence="9">
        <text>L-ectoine + 2-oxoglutarate + O2 = 5-hydroxyectoine + succinate + CO2</text>
        <dbReference type="Rhea" id="RHEA:45740"/>
        <dbReference type="ChEBI" id="CHEBI:15379"/>
        <dbReference type="ChEBI" id="CHEBI:16526"/>
        <dbReference type="ChEBI" id="CHEBI:16810"/>
        <dbReference type="ChEBI" id="CHEBI:30031"/>
        <dbReference type="ChEBI" id="CHEBI:58515"/>
        <dbReference type="ChEBI" id="CHEBI:85413"/>
        <dbReference type="EC" id="1.14.11.55"/>
    </reaction>
</comment>
<evidence type="ECO:0000256" key="10">
    <source>
        <dbReference type="NCBIfam" id="TIGR02408"/>
    </source>
</evidence>
<evidence type="ECO:0000256" key="6">
    <source>
        <dbReference type="ARBA" id="ARBA00022964"/>
    </source>
</evidence>
<evidence type="ECO:0000256" key="7">
    <source>
        <dbReference type="ARBA" id="ARBA00023002"/>
    </source>
</evidence>
<comment type="caution">
    <text evidence="11">The sequence shown here is derived from an EMBL/GenBank/DDBJ whole genome shotgun (WGS) entry which is preliminary data.</text>
</comment>
<dbReference type="AlphaFoldDB" id="A0A7Y9IYD9"/>
<dbReference type="GO" id="GO:0005506">
    <property type="term" value="F:iron ion binding"/>
    <property type="evidence" value="ECO:0007669"/>
    <property type="project" value="UniProtKB-ARBA"/>
</dbReference>
<evidence type="ECO:0000256" key="9">
    <source>
        <dbReference type="ARBA" id="ARBA00049228"/>
    </source>
</evidence>
<keyword evidence="12" id="KW-1185">Reference proteome</keyword>
<accession>A0A7Y9IYD9</accession>
<proteinExistence type="inferred from homology"/>
<keyword evidence="5" id="KW-0479">Metal-binding</keyword>
<dbReference type="NCBIfam" id="TIGR02408">
    <property type="entry name" value="ectoine_ThpD"/>
    <property type="match status" value="1"/>
</dbReference>
<evidence type="ECO:0000256" key="1">
    <source>
        <dbReference type="ARBA" id="ARBA00001954"/>
    </source>
</evidence>
<dbReference type="GO" id="GO:0016706">
    <property type="term" value="F:2-oxoglutarate-dependent dioxygenase activity"/>
    <property type="evidence" value="ECO:0007669"/>
    <property type="project" value="InterPro"/>
</dbReference>
<comment type="similarity">
    <text evidence="3">Belongs to the PhyH family. EctD subfamily.</text>
</comment>
<dbReference type="RefSeq" id="WP_179589356.1">
    <property type="nucleotide sequence ID" value="NZ_JACBYR010000002.1"/>
</dbReference>
<evidence type="ECO:0000256" key="3">
    <source>
        <dbReference type="ARBA" id="ARBA00007851"/>
    </source>
</evidence>
<sequence length="312" mass="34497">MITPARDRYASRSDRGAAIVQRHDPVVYGRPDDAPASGLDTTQLASYERDGFIMLKNFFSAQETAALMHEVQRLTVDPAIRRREEAITERGSDAVRSVFMVHKLSKVLARLSQDMRLVNIARQILGSDVYIHQSRANIKPGFKGKEFYWHSDFETWHVEDGMPAMRALSCSVLLTDNNASNGPLMVMPGSHKQFVSCVGETPEEHYKASLKKQEYGVPDTLSLKLLADQGGVETLMGPAGSVVFFDCNTMHGSNSNISPSPRSNVFMVYNSVDNALGSPKFGLTPRPEFIATRESFAAIKPVEPGYLRAVGK</sequence>
<dbReference type="Proteomes" id="UP000542125">
    <property type="component" value="Unassembled WGS sequence"/>
</dbReference>
<keyword evidence="8" id="KW-0408">Iron</keyword>
<dbReference type="Pfam" id="PF05721">
    <property type="entry name" value="PhyH"/>
    <property type="match status" value="1"/>
</dbReference>
<comment type="function">
    <text evidence="2">Involved in the biosynthesis of 5-hydroxyectoine, called compatible solute, which helps organisms to survive extreme osmotic stress by acting as a highly soluble organic osmolyte. Catalyzes the 2-oxoglutarate-dependent selective hydroxylation of L-ectoine to yield (4S,5S)-5-hydroxyectoine.</text>
</comment>
<dbReference type="InterPro" id="IPR012774">
    <property type="entry name" value="EctD"/>
</dbReference>
<evidence type="ECO:0000256" key="5">
    <source>
        <dbReference type="ARBA" id="ARBA00022723"/>
    </source>
</evidence>
<dbReference type="EC" id="1.14.11.55" evidence="10"/>
<keyword evidence="6" id="KW-0223">Dioxygenase</keyword>
<protein>
    <recommendedName>
        <fullName evidence="10">Ectoine hydroxylase</fullName>
        <ecNumber evidence="10">1.14.11.55</ecNumber>
    </recommendedName>
</protein>
<dbReference type="InterPro" id="IPR008775">
    <property type="entry name" value="Phytyl_CoA_dOase-like"/>
</dbReference>
<dbReference type="PANTHER" id="PTHR20883">
    <property type="entry name" value="PHYTANOYL-COA DIOXYGENASE DOMAIN CONTAINING 1"/>
    <property type="match status" value="1"/>
</dbReference>
<dbReference type="Gene3D" id="2.60.120.620">
    <property type="entry name" value="q2cbj1_9rhob like domain"/>
    <property type="match status" value="1"/>
</dbReference>
<dbReference type="PANTHER" id="PTHR20883:SF48">
    <property type="entry name" value="ECTOINE DIOXYGENASE"/>
    <property type="match status" value="1"/>
</dbReference>
<gene>
    <name evidence="11" type="ORF">FHW18_004707</name>
</gene>
<keyword evidence="7 11" id="KW-0560">Oxidoreductase</keyword>
<evidence type="ECO:0000256" key="8">
    <source>
        <dbReference type="ARBA" id="ARBA00023004"/>
    </source>
</evidence>
<organism evidence="11 12">
    <name type="scientific">Pigmentiphaga litoralis</name>
    <dbReference type="NCBI Taxonomy" id="516702"/>
    <lineage>
        <taxon>Bacteria</taxon>
        <taxon>Pseudomonadati</taxon>
        <taxon>Pseudomonadota</taxon>
        <taxon>Betaproteobacteria</taxon>
        <taxon>Burkholderiales</taxon>
        <taxon>Alcaligenaceae</taxon>
        <taxon>Pigmentiphaga</taxon>
    </lineage>
</organism>
<evidence type="ECO:0000313" key="11">
    <source>
        <dbReference type="EMBL" id="NYE85400.1"/>
    </source>
</evidence>
<evidence type="ECO:0000313" key="12">
    <source>
        <dbReference type="Proteomes" id="UP000542125"/>
    </source>
</evidence>